<organism evidence="1 2">
    <name type="scientific">Fervidicella metallireducens AeB</name>
    <dbReference type="NCBI Taxonomy" id="1403537"/>
    <lineage>
        <taxon>Bacteria</taxon>
        <taxon>Bacillati</taxon>
        <taxon>Bacillota</taxon>
        <taxon>Clostridia</taxon>
        <taxon>Eubacteriales</taxon>
        <taxon>Clostridiaceae</taxon>
        <taxon>Fervidicella</taxon>
    </lineage>
</organism>
<dbReference type="STRING" id="1403537.Q428_00110"/>
<reference evidence="1 2" key="1">
    <citation type="journal article" date="2014" name="Genome Announc.">
        <title>Draft Genome Sequence of Fervidicella metallireducens Strain AeBT, an Iron-Reducing Thermoanaerobe from the Great Artesian Basin.</title>
        <authorList>
            <person name="Patel B.K."/>
        </authorList>
    </citation>
    <scope>NUCLEOTIDE SEQUENCE [LARGE SCALE GENOMIC DNA]</scope>
    <source>
        <strain evidence="1 2">AeB</strain>
    </source>
</reference>
<keyword evidence="2" id="KW-1185">Reference proteome</keyword>
<evidence type="ECO:0000313" key="1">
    <source>
        <dbReference type="EMBL" id="EYE89854.1"/>
    </source>
</evidence>
<dbReference type="RefSeq" id="WP_035377047.1">
    <property type="nucleotide sequence ID" value="NZ_AZQP01000001.1"/>
</dbReference>
<sequence>MINQSGRIYGKNKTQISNILSLKCGDIDMDGKDESVILGRGGDIEIFKLLDSKLKSVYFGKFGEDIMPISFLIDRGIFVLAKGSENNLLYFYEYKDNKFKFSYKEEIDIDGNGNIYKFNDMIVVSNINRNNMTFRRGKIQRLDVFVIKDKIKRVYNFGNRPGRRYAYLVRNIDDIYDIDGDGKTEIIFKAVGSGDVNGQGYKIEIYGFNRYLLILNRVLTSIENLMDF</sequence>
<comment type="caution">
    <text evidence="1">The sequence shown here is derived from an EMBL/GenBank/DDBJ whole genome shotgun (WGS) entry which is preliminary data.</text>
</comment>
<protein>
    <submittedName>
        <fullName evidence="1">Uncharacterized protein</fullName>
    </submittedName>
</protein>
<gene>
    <name evidence="1" type="ORF">Q428_00110</name>
</gene>
<proteinExistence type="predicted"/>
<evidence type="ECO:0000313" key="2">
    <source>
        <dbReference type="Proteomes" id="UP000019681"/>
    </source>
</evidence>
<name>A0A017RZM7_9CLOT</name>
<dbReference type="Proteomes" id="UP000019681">
    <property type="component" value="Unassembled WGS sequence"/>
</dbReference>
<dbReference type="AlphaFoldDB" id="A0A017RZM7"/>
<accession>A0A017RZM7</accession>
<dbReference type="EMBL" id="AZQP01000001">
    <property type="protein sequence ID" value="EYE89854.1"/>
    <property type="molecule type" value="Genomic_DNA"/>
</dbReference>